<evidence type="ECO:0000313" key="1">
    <source>
        <dbReference type="EMBL" id="KAJ8624793.1"/>
    </source>
</evidence>
<proteinExistence type="predicted"/>
<evidence type="ECO:0000313" key="2">
    <source>
        <dbReference type="Proteomes" id="UP001234297"/>
    </source>
</evidence>
<sequence length="265" mass="30429">MWLIVATDYFTKWVEAEPLSSITEQDTKSFVYKKIITRFGIPRTLISDNRTQFDSNLFKSFCQEHGIRNVYSTPAYPRSNGQAEISNKVILDGLKKRLDRAKGRWAEELPSVLWAYRTTPRRSTSATPFSLAYGMEAVIPLEVGLPTLRSELCDQGLNDLNVARELDFSEERREAAAICLAAYQQQLVRGYNRKVKERRFTVGELVLKKTLPGDRNPNEGKLAPNWQGPFKVLSAAGRSAYRLKDMEGKELPRPWNVMHLKKFYF</sequence>
<gene>
    <name evidence="1" type="ORF">MRB53_033323</name>
</gene>
<reference evidence="1 2" key="1">
    <citation type="journal article" date="2022" name="Hortic Res">
        <title>A haplotype resolved chromosomal level avocado genome allows analysis of novel avocado genes.</title>
        <authorList>
            <person name="Nath O."/>
            <person name="Fletcher S.J."/>
            <person name="Hayward A."/>
            <person name="Shaw L.M."/>
            <person name="Masouleh A.K."/>
            <person name="Furtado A."/>
            <person name="Henry R.J."/>
            <person name="Mitter N."/>
        </authorList>
    </citation>
    <scope>NUCLEOTIDE SEQUENCE [LARGE SCALE GENOMIC DNA]</scope>
    <source>
        <strain evidence="2">cv. Hass</strain>
    </source>
</reference>
<comment type="caution">
    <text evidence="1">The sequence shown here is derived from an EMBL/GenBank/DDBJ whole genome shotgun (WGS) entry which is preliminary data.</text>
</comment>
<protein>
    <submittedName>
        <fullName evidence="1">Uncharacterized protein</fullName>
    </submittedName>
</protein>
<name>A0ACC2KUX0_PERAE</name>
<dbReference type="Proteomes" id="UP001234297">
    <property type="component" value="Chromosome 11"/>
</dbReference>
<keyword evidence="2" id="KW-1185">Reference proteome</keyword>
<accession>A0ACC2KUX0</accession>
<organism evidence="1 2">
    <name type="scientific">Persea americana</name>
    <name type="common">Avocado</name>
    <dbReference type="NCBI Taxonomy" id="3435"/>
    <lineage>
        <taxon>Eukaryota</taxon>
        <taxon>Viridiplantae</taxon>
        <taxon>Streptophyta</taxon>
        <taxon>Embryophyta</taxon>
        <taxon>Tracheophyta</taxon>
        <taxon>Spermatophyta</taxon>
        <taxon>Magnoliopsida</taxon>
        <taxon>Magnoliidae</taxon>
        <taxon>Laurales</taxon>
        <taxon>Lauraceae</taxon>
        <taxon>Persea</taxon>
    </lineage>
</organism>
<dbReference type="EMBL" id="CM056819">
    <property type="protein sequence ID" value="KAJ8624793.1"/>
    <property type="molecule type" value="Genomic_DNA"/>
</dbReference>